<dbReference type="GO" id="GO:0000139">
    <property type="term" value="C:Golgi membrane"/>
    <property type="evidence" value="ECO:0007669"/>
    <property type="project" value="TreeGrafter"/>
</dbReference>
<dbReference type="Pfam" id="PF18371">
    <property type="entry name" value="FAD_SOX"/>
    <property type="match status" value="1"/>
</dbReference>
<feature type="non-terminal residue" evidence="9">
    <location>
        <position position="1"/>
    </location>
</feature>
<dbReference type="PANTHER" id="PTHR22897">
    <property type="entry name" value="QUIESCIN Q6-RELATED SULFHYDRYL OXIDASE"/>
    <property type="match status" value="1"/>
</dbReference>
<evidence type="ECO:0000256" key="2">
    <source>
        <dbReference type="ARBA" id="ARBA00022630"/>
    </source>
</evidence>
<dbReference type="GO" id="GO:0003756">
    <property type="term" value="F:protein disulfide isomerase activity"/>
    <property type="evidence" value="ECO:0007669"/>
    <property type="project" value="TreeGrafter"/>
</dbReference>
<evidence type="ECO:0000313" key="10">
    <source>
        <dbReference type="Proteomes" id="UP000194236"/>
    </source>
</evidence>
<evidence type="ECO:0000313" key="9">
    <source>
        <dbReference type="EMBL" id="OTF70158.1"/>
    </source>
</evidence>
<dbReference type="Gene3D" id="3.40.30.10">
    <property type="entry name" value="Glutaredoxin"/>
    <property type="match status" value="1"/>
</dbReference>
<organism evidence="9 10">
    <name type="scientific">Euroglyphus maynei</name>
    <name type="common">Mayne's house dust mite</name>
    <dbReference type="NCBI Taxonomy" id="6958"/>
    <lineage>
        <taxon>Eukaryota</taxon>
        <taxon>Metazoa</taxon>
        <taxon>Ecdysozoa</taxon>
        <taxon>Arthropoda</taxon>
        <taxon>Chelicerata</taxon>
        <taxon>Arachnida</taxon>
        <taxon>Acari</taxon>
        <taxon>Acariformes</taxon>
        <taxon>Sarcoptiformes</taxon>
        <taxon>Astigmata</taxon>
        <taxon>Psoroptidia</taxon>
        <taxon>Analgoidea</taxon>
        <taxon>Pyroglyphidae</taxon>
        <taxon>Pyroglyphinae</taxon>
        <taxon>Euroglyphus</taxon>
    </lineage>
</organism>
<keyword evidence="4 7" id="KW-0274">FAD</keyword>
<keyword evidence="2 7" id="KW-0285">Flavoprotein</keyword>
<dbReference type="Proteomes" id="UP000194236">
    <property type="component" value="Unassembled WGS sequence"/>
</dbReference>
<keyword evidence="5 7" id="KW-0560">Oxidoreductase</keyword>
<sequence length="555" mass="65596">NKDRLIIINYYKHWSPECQRFSILFTNFSHNIRSWRPLVKLFAIDCAENLVCHQVLQQPSNDDDNEDGMAIDFPIVQFIGPPSGKDIARDSKQINHDIDTIDNLRKLTIETIVSNTFLANRFSLIPIMAKNIDEICFILRHDGDHQSIEENRELYAIIERTPETEFGAWIMLDMVNYRNFITIKRFIGDDRLLESLFSYPIKLPIILEISSTCQYRVIGNVNLNNSPMLRHQFIQSIRNRFGPMTDDPDHIDSTIQERRQNRTNKFDEENKLIHYNLSYVDLHNALRYSLVFEVVNGRRRFNGRQLQVIKRLFTTILHYFPFDNENVRRLFKRMTGWFSHKNDRLDVNKYLAAVKTADGFLKPLESWRHCNGSRPIYRGYPCGVWVLFHAMTVHEFNLTRMALLNNKNDTTRKMLPEPKVLPVMRDYIETFFTCAQCRHHFLNASSDLAGQLPYLNSSVLWLWTIHNQMNSRLSNDRDFTQDPYFVKVQFPTRTMCPNCMDDLGQYNEHRIMDFLQHYYSKSTMRANSAHFLVNHKSIMIIISLLWINSILSLYQ</sequence>
<comment type="caution">
    <text evidence="9">The sequence shown here is derived from an EMBL/GenBank/DDBJ whole genome shotgun (WGS) entry which is preliminary data.</text>
</comment>
<keyword evidence="6" id="KW-1015">Disulfide bond</keyword>
<accession>A0A1Y3AQK6</accession>
<dbReference type="Pfam" id="PF04777">
    <property type="entry name" value="Evr1_Alr"/>
    <property type="match status" value="1"/>
</dbReference>
<evidence type="ECO:0000256" key="6">
    <source>
        <dbReference type="ARBA" id="ARBA00023157"/>
    </source>
</evidence>
<dbReference type="EMBL" id="MUJZ01067000">
    <property type="protein sequence ID" value="OTF70158.1"/>
    <property type="molecule type" value="Genomic_DNA"/>
</dbReference>
<dbReference type="GO" id="GO:0006457">
    <property type="term" value="P:protein folding"/>
    <property type="evidence" value="ECO:0007669"/>
    <property type="project" value="TreeGrafter"/>
</dbReference>
<dbReference type="PANTHER" id="PTHR22897:SF8">
    <property type="entry name" value="SULFHYDRYL OXIDASE"/>
    <property type="match status" value="1"/>
</dbReference>
<dbReference type="EC" id="1.8.3.2" evidence="7"/>
<dbReference type="AlphaFoldDB" id="A0A1Y3AQK6"/>
<dbReference type="GO" id="GO:0016971">
    <property type="term" value="F:flavin-dependent sulfhydryl oxidase activity"/>
    <property type="evidence" value="ECO:0007669"/>
    <property type="project" value="InterPro"/>
</dbReference>
<evidence type="ECO:0000256" key="4">
    <source>
        <dbReference type="ARBA" id="ARBA00022827"/>
    </source>
</evidence>
<evidence type="ECO:0000256" key="5">
    <source>
        <dbReference type="ARBA" id="ARBA00023002"/>
    </source>
</evidence>
<comment type="cofactor">
    <cofactor evidence="1 7">
        <name>FAD</name>
        <dbReference type="ChEBI" id="CHEBI:57692"/>
    </cofactor>
</comment>
<dbReference type="GO" id="GO:0005615">
    <property type="term" value="C:extracellular space"/>
    <property type="evidence" value="ECO:0007669"/>
    <property type="project" value="TreeGrafter"/>
</dbReference>
<reference evidence="9 10" key="1">
    <citation type="submission" date="2017-03" db="EMBL/GenBank/DDBJ databases">
        <title>Genome Survey of Euroglyphus maynei.</title>
        <authorList>
            <person name="Arlian L.G."/>
            <person name="Morgan M.S."/>
            <person name="Rider S.D."/>
        </authorList>
    </citation>
    <scope>NUCLEOTIDE SEQUENCE [LARGE SCALE GENOMIC DNA]</scope>
    <source>
        <strain evidence="9">Arlian Lab</strain>
        <tissue evidence="9">Whole body</tissue>
    </source>
</reference>
<dbReference type="PROSITE" id="PS51324">
    <property type="entry name" value="ERV_ALR"/>
    <property type="match status" value="1"/>
</dbReference>
<dbReference type="InterPro" id="IPR039798">
    <property type="entry name" value="Sulfhydryl_oxidase"/>
</dbReference>
<feature type="domain" description="ERV/ALR sulfhydryl oxidase" evidence="8">
    <location>
        <begin position="373"/>
        <end position="490"/>
    </location>
</feature>
<dbReference type="Gene3D" id="1.20.120.310">
    <property type="entry name" value="ERV/ALR sulfhydryl oxidase domain"/>
    <property type="match status" value="1"/>
</dbReference>
<keyword evidence="10" id="KW-1185">Reference proteome</keyword>
<evidence type="ECO:0000256" key="7">
    <source>
        <dbReference type="RuleBase" id="RU371123"/>
    </source>
</evidence>
<comment type="catalytic activity">
    <reaction evidence="7">
        <text>2 R'C(R)SH + O2 = R'C(R)S-S(R)CR' + H2O2</text>
        <dbReference type="Rhea" id="RHEA:17357"/>
        <dbReference type="ChEBI" id="CHEBI:15379"/>
        <dbReference type="ChEBI" id="CHEBI:16240"/>
        <dbReference type="ChEBI" id="CHEBI:16520"/>
        <dbReference type="ChEBI" id="CHEBI:17412"/>
        <dbReference type="EC" id="1.8.3.2"/>
    </reaction>
</comment>
<dbReference type="InterPro" id="IPR040986">
    <property type="entry name" value="QSOX_FAD-bd_dom"/>
</dbReference>
<keyword evidence="3" id="KW-0732">Signal</keyword>
<evidence type="ECO:0000256" key="1">
    <source>
        <dbReference type="ARBA" id="ARBA00001974"/>
    </source>
</evidence>
<evidence type="ECO:0000259" key="8">
    <source>
        <dbReference type="PROSITE" id="PS51324"/>
    </source>
</evidence>
<proteinExistence type="predicted"/>
<dbReference type="SUPFAM" id="SSF69000">
    <property type="entry name" value="FAD-dependent thiol oxidase"/>
    <property type="match status" value="1"/>
</dbReference>
<dbReference type="InterPro" id="IPR042568">
    <property type="entry name" value="QSOX_FAD-bd_sf"/>
</dbReference>
<dbReference type="InterPro" id="IPR017905">
    <property type="entry name" value="ERV/ALR_sulphydryl_oxidase"/>
</dbReference>
<protein>
    <recommendedName>
        <fullName evidence="7">Sulfhydryl oxidase</fullName>
        <ecNumber evidence="7">1.8.3.2</ecNumber>
    </recommendedName>
</protein>
<dbReference type="InterPro" id="IPR036774">
    <property type="entry name" value="ERV/ALR_sulphydryl_oxid_sf"/>
</dbReference>
<evidence type="ECO:0000256" key="3">
    <source>
        <dbReference type="ARBA" id="ARBA00022729"/>
    </source>
</evidence>
<gene>
    <name evidence="9" type="ORF">BLA29_003344</name>
</gene>
<name>A0A1Y3AQK6_EURMA</name>
<dbReference type="Gene3D" id="1.20.120.1960">
    <property type="entry name" value="QSOX sulfhydryl oxidase domain"/>
    <property type="match status" value="1"/>
</dbReference>
<dbReference type="OrthoDB" id="59470at2759"/>